<dbReference type="AlphaFoldDB" id="F3QX58"/>
<dbReference type="RefSeq" id="WP_008629040.1">
    <property type="nucleotide sequence ID" value="NZ_GL883879.1"/>
</dbReference>
<dbReference type="STRING" id="762982.HMPREF9442_02792"/>
<dbReference type="Proteomes" id="UP000005546">
    <property type="component" value="Unassembled WGS sequence"/>
</dbReference>
<protein>
    <submittedName>
        <fullName evidence="1">Uncharacterized protein</fullName>
    </submittedName>
</protein>
<organism evidence="1 2">
    <name type="scientific">Paraprevotella xylaniphila YIT 11841</name>
    <dbReference type="NCBI Taxonomy" id="762982"/>
    <lineage>
        <taxon>Bacteria</taxon>
        <taxon>Pseudomonadati</taxon>
        <taxon>Bacteroidota</taxon>
        <taxon>Bacteroidia</taxon>
        <taxon>Bacteroidales</taxon>
        <taxon>Prevotellaceae</taxon>
        <taxon>Paraprevotella</taxon>
    </lineage>
</organism>
<dbReference type="HOGENOM" id="CLU_613718_0_0_10"/>
<gene>
    <name evidence="1" type="ORF">HMPREF9442_02792</name>
</gene>
<reference evidence="1 2" key="1">
    <citation type="submission" date="2011-02" db="EMBL/GenBank/DDBJ databases">
        <authorList>
            <person name="Weinstock G."/>
            <person name="Sodergren E."/>
            <person name="Clifton S."/>
            <person name="Fulton L."/>
            <person name="Fulton B."/>
            <person name="Courtney L."/>
            <person name="Fronick C."/>
            <person name="Harrison M."/>
            <person name="Strong C."/>
            <person name="Farmer C."/>
            <person name="Delahaunty K."/>
            <person name="Markovic C."/>
            <person name="Hall O."/>
            <person name="Minx P."/>
            <person name="Tomlinson C."/>
            <person name="Mitreva M."/>
            <person name="Hou S."/>
            <person name="Chen J."/>
            <person name="Wollam A."/>
            <person name="Pepin K.H."/>
            <person name="Johnson M."/>
            <person name="Bhonagiri V."/>
            <person name="Zhang X."/>
            <person name="Suruliraj S."/>
            <person name="Warren W."/>
            <person name="Chinwalla A."/>
            <person name="Mardis E.R."/>
            <person name="Wilson R.K."/>
        </authorList>
    </citation>
    <scope>NUCLEOTIDE SEQUENCE [LARGE SCALE GENOMIC DNA]</scope>
    <source>
        <strain evidence="1 2">YIT 11841</strain>
    </source>
</reference>
<sequence length="446" mass="50420">MKGRLLFFSMAILCGVVTVNAQLIRKKGKAAQMKVGTENILKARPVLAVERVQPASAEEYTVYNGEVSEEPYYWYEYDAKGQIVSSSSVYTMSGEVDSFYVQKSSYDYSKGYPVLLDQYHYRESAITHEKTPFEYRQRTTMEGGVRTKLENENYDIIELDQAGRVTRAVEDVREFRMEDIYTWNGEVPSSWRNLYEEYGGGGEVLYKTEMNVTDIKEVYAAVPFNAYAIDLTENFGSGTWICNATGTVTEDGETFDLVLTGSVSEDKKTLTQTMKAGDILDDVVTLTYTDDNGSYVLEDRDNSYGDLFIMKETHVFNEMGDEVENSREEIGNEGVEYSSKEKMEWEYDEQGRPLSMKRYIADREGNFELNSILKFTKWHDGSSVSSAVADGEVLGATLYALDGVKVCDLSAEEIADVKGYVQKSGIYILVKKTTRGTVTEKLIINR</sequence>
<keyword evidence="2" id="KW-1185">Reference proteome</keyword>
<dbReference type="EMBL" id="AFBR01000083">
    <property type="protein sequence ID" value="EGG51508.1"/>
    <property type="molecule type" value="Genomic_DNA"/>
</dbReference>
<evidence type="ECO:0000313" key="2">
    <source>
        <dbReference type="Proteomes" id="UP000005546"/>
    </source>
</evidence>
<evidence type="ECO:0000313" key="1">
    <source>
        <dbReference type="EMBL" id="EGG51508.1"/>
    </source>
</evidence>
<comment type="caution">
    <text evidence="1">The sequence shown here is derived from an EMBL/GenBank/DDBJ whole genome shotgun (WGS) entry which is preliminary data.</text>
</comment>
<name>F3QX58_9BACT</name>
<proteinExistence type="predicted"/>
<accession>F3QX58</accession>